<reference evidence="3" key="1">
    <citation type="journal article" date="2019" name="bioRxiv">
        <title>The Genome of the Zebra Mussel, Dreissena polymorpha: A Resource for Invasive Species Research.</title>
        <authorList>
            <person name="McCartney M.A."/>
            <person name="Auch B."/>
            <person name="Kono T."/>
            <person name="Mallez S."/>
            <person name="Zhang Y."/>
            <person name="Obille A."/>
            <person name="Becker A."/>
            <person name="Abrahante J.E."/>
            <person name="Garbe J."/>
            <person name="Badalamenti J.P."/>
            <person name="Herman A."/>
            <person name="Mangelson H."/>
            <person name="Liachko I."/>
            <person name="Sullivan S."/>
            <person name="Sone E.D."/>
            <person name="Koren S."/>
            <person name="Silverstein K.A.T."/>
            <person name="Beckman K.B."/>
            <person name="Gohl D.M."/>
        </authorList>
    </citation>
    <scope>NUCLEOTIDE SEQUENCE</scope>
    <source>
        <strain evidence="3">Duluth1</strain>
        <tissue evidence="3">Whole animal</tissue>
    </source>
</reference>
<dbReference type="EMBL" id="JAIWYP010000014">
    <property type="protein sequence ID" value="KAH3711281.1"/>
    <property type="molecule type" value="Genomic_DNA"/>
</dbReference>
<protein>
    <recommendedName>
        <fullName evidence="2">B box-type domain-containing protein</fullName>
    </recommendedName>
</protein>
<dbReference type="Gene3D" id="3.30.160.60">
    <property type="entry name" value="Classic Zinc Finger"/>
    <property type="match status" value="1"/>
</dbReference>
<name>A0A9D3Z5S8_DREPO</name>
<dbReference type="GO" id="GO:0008270">
    <property type="term" value="F:zinc ion binding"/>
    <property type="evidence" value="ECO:0007669"/>
    <property type="project" value="InterPro"/>
</dbReference>
<dbReference type="Pfam" id="PF00643">
    <property type="entry name" value="zf-B_box"/>
    <property type="match status" value="1"/>
</dbReference>
<dbReference type="SUPFAM" id="SSF57845">
    <property type="entry name" value="B-box zinc-binding domain"/>
    <property type="match status" value="1"/>
</dbReference>
<keyword evidence="4" id="KW-1185">Reference proteome</keyword>
<dbReference type="AlphaFoldDB" id="A0A9D3Z5S8"/>
<evidence type="ECO:0000256" key="1">
    <source>
        <dbReference type="SAM" id="MobiDB-lite"/>
    </source>
</evidence>
<evidence type="ECO:0000313" key="3">
    <source>
        <dbReference type="EMBL" id="KAH3711281.1"/>
    </source>
</evidence>
<dbReference type="PANTHER" id="PTHR25462:SF296">
    <property type="entry name" value="MEIOTIC P26, ISOFORM F"/>
    <property type="match status" value="1"/>
</dbReference>
<proteinExistence type="predicted"/>
<comment type="caution">
    <text evidence="3">The sequence shown here is derived from an EMBL/GenBank/DDBJ whole genome shotgun (WGS) entry which is preliminary data.</text>
</comment>
<dbReference type="Proteomes" id="UP000828390">
    <property type="component" value="Unassembled WGS sequence"/>
</dbReference>
<dbReference type="InterPro" id="IPR000315">
    <property type="entry name" value="Znf_B-box"/>
</dbReference>
<evidence type="ECO:0000259" key="2">
    <source>
        <dbReference type="Pfam" id="PF00643"/>
    </source>
</evidence>
<dbReference type="InterPro" id="IPR047153">
    <property type="entry name" value="TRIM45/56/19-like"/>
</dbReference>
<feature type="domain" description="B box-type" evidence="2">
    <location>
        <begin position="95"/>
        <end position="124"/>
    </location>
</feature>
<accession>A0A9D3Z5S8</accession>
<feature type="region of interest" description="Disordered" evidence="1">
    <location>
        <begin position="1"/>
        <end position="20"/>
    </location>
</feature>
<dbReference type="OrthoDB" id="6064561at2759"/>
<gene>
    <name evidence="3" type="ORF">DPMN_070785</name>
</gene>
<sequence length="211" mass="23406">MASFSRNVVNQDNSSDSASDNIVDRSCEPCMKNSLTNKATLFCLTNKATLICKVCNVLLCDQCRHPHTIHIVGKHEIVRIKGMDSVPVVVDMIGMNTCQSHGKKIKYYCNDHSKLCCTTCAISHGKCDQLDEIASVSERKVPDPSFLKQILLQSEADADSLIVDCEQSKADFNQSIVDISTELHEMRDRVMKLFGMAEKSIMSEANAIKCV</sequence>
<feature type="compositionally biased region" description="Low complexity" evidence="1">
    <location>
        <begin position="7"/>
        <end position="20"/>
    </location>
</feature>
<organism evidence="3 4">
    <name type="scientific">Dreissena polymorpha</name>
    <name type="common">Zebra mussel</name>
    <name type="synonym">Mytilus polymorpha</name>
    <dbReference type="NCBI Taxonomy" id="45954"/>
    <lineage>
        <taxon>Eukaryota</taxon>
        <taxon>Metazoa</taxon>
        <taxon>Spiralia</taxon>
        <taxon>Lophotrochozoa</taxon>
        <taxon>Mollusca</taxon>
        <taxon>Bivalvia</taxon>
        <taxon>Autobranchia</taxon>
        <taxon>Heteroconchia</taxon>
        <taxon>Euheterodonta</taxon>
        <taxon>Imparidentia</taxon>
        <taxon>Neoheterodontei</taxon>
        <taxon>Myida</taxon>
        <taxon>Dreissenoidea</taxon>
        <taxon>Dreissenidae</taxon>
        <taxon>Dreissena</taxon>
    </lineage>
</organism>
<reference evidence="3" key="2">
    <citation type="submission" date="2020-11" db="EMBL/GenBank/DDBJ databases">
        <authorList>
            <person name="McCartney M.A."/>
            <person name="Auch B."/>
            <person name="Kono T."/>
            <person name="Mallez S."/>
            <person name="Becker A."/>
            <person name="Gohl D.M."/>
            <person name="Silverstein K.A.T."/>
            <person name="Koren S."/>
            <person name="Bechman K.B."/>
            <person name="Herman A."/>
            <person name="Abrahante J.E."/>
            <person name="Garbe J."/>
        </authorList>
    </citation>
    <scope>NUCLEOTIDE SEQUENCE</scope>
    <source>
        <strain evidence="3">Duluth1</strain>
        <tissue evidence="3">Whole animal</tissue>
    </source>
</reference>
<dbReference type="PANTHER" id="PTHR25462">
    <property type="entry name" value="BONUS, ISOFORM C-RELATED"/>
    <property type="match status" value="1"/>
</dbReference>
<evidence type="ECO:0000313" key="4">
    <source>
        <dbReference type="Proteomes" id="UP000828390"/>
    </source>
</evidence>